<keyword evidence="2" id="KW-1133">Transmembrane helix</keyword>
<accession>A0A0G4ICI9</accession>
<dbReference type="VEuPathDB" id="CryptoDB:Cvel_13135"/>
<sequence length="1049" mass="113053">MKAFLLWLLGCCIVVSALGKDAGEHPPPDPDAESTGEVETGEIKKEDVSLSINADDCTDFTLPISVDAINATGANEVTAELFGEPDSVQCFKASHDLKHLPPIAAINVKINATAPHILMMKYGANPTAFNYDAADFCSWLHSSTTSELTILSDADKRAASFFSQPVYIAVWWRPFGPLKKAMVQIMEDNQDSFIAQVTELANTNFTKTFPLVATMTTTIQFQHQLSTDTPTVSKDDLTTDAPTRPPPDPTTTTKTENSTTTAASNETMASSSDNSTTTTTTTTTADDTTTTTTTTTSSTDKPSDSRRLLIQKSSPSDSDSSDDLATSTADFDSPLFTALSSCHMFDAFVDLHTLFADLLSPVSPVGPSTPPPSASRLLKDKDKEKDDAADPLLENPLGVGPVLDGGDNSTSAEEDAGGDSIEGRGDFVPSPPPPPPPPSLPSLNAETFSMLNLKEDPFKLVTCADIQLDLAKEEDKEKVMKKKDKDSAPTAEEAETEKKEMEEQTLLMAACDGVSAPASWEKKVWVDPGIPTFIRVEYAQTAAEIASPLTLLSKRQDRSDKDKAAEEKGNDQNPPSLRRRRLAGDDSVDPHAKIFIPGLTLSGITPDVKVLGLASRAQDVLTIDSAKCAKQHQNPFHPAPTGWLWRRRLDTVVDTSSLSDDNYGPSVLAMTPLTDGGETAIAVSPLDPQGRQPPHPSLVLDGWIENELRVCAGKEDEIKEDGSEGSRRLQGQTEDGGTAGVMYFLLFSRQPTEVTAAVRYRLKEEPVGGAKGLVGRIQSTFSYLFKAFLVLVGLIFVVVLLVPSCIQNMKQRMSGRGGEGDEEERSMMSSHGDHDETSSENMSYYPGEAAGSNGPMRQVQRAAEGAWKFMRRMTTGRSSTEETEALAGGNGGLTEDEDDGDTWNSDLNSSRSSRTGAATHRGAGHGWRPVPHNQKYSAEYKSPAEGGEESPHADREAEEEEDEEEELDSAFEPSEADTDQQSERHQDSTSSVSPSIGGGNGRRGEAEMKRAEDGARAGASPSGSCSTPEPRPHFHSYGPLKQLFNNNTQ</sequence>
<keyword evidence="2" id="KW-0812">Transmembrane</keyword>
<keyword evidence="2" id="KW-0472">Membrane</keyword>
<feature type="compositionally biased region" description="Acidic residues" evidence="1">
    <location>
        <begin position="956"/>
        <end position="980"/>
    </location>
</feature>
<feature type="compositionally biased region" description="Pro residues" evidence="1">
    <location>
        <begin position="429"/>
        <end position="440"/>
    </location>
</feature>
<protein>
    <submittedName>
        <fullName evidence="4">Uncharacterized protein</fullName>
    </submittedName>
</protein>
<dbReference type="PhylomeDB" id="A0A0G4ICI9"/>
<keyword evidence="3" id="KW-0732">Signal</keyword>
<gene>
    <name evidence="4" type="ORF">Cvel_13135</name>
</gene>
<feature type="region of interest" description="Disordered" evidence="1">
    <location>
        <begin position="363"/>
        <end position="444"/>
    </location>
</feature>
<evidence type="ECO:0000256" key="1">
    <source>
        <dbReference type="SAM" id="MobiDB-lite"/>
    </source>
</evidence>
<feature type="compositionally biased region" description="Low complexity" evidence="1">
    <location>
        <begin position="250"/>
        <end position="300"/>
    </location>
</feature>
<feature type="region of interest" description="Disordered" evidence="1">
    <location>
        <begin position="225"/>
        <end position="326"/>
    </location>
</feature>
<name>A0A0G4ICI9_9ALVE</name>
<feature type="region of interest" description="Disordered" evidence="1">
    <location>
        <begin position="811"/>
        <end position="1049"/>
    </location>
</feature>
<feature type="compositionally biased region" description="Basic and acidic residues" evidence="1">
    <location>
        <begin position="471"/>
        <end position="487"/>
    </location>
</feature>
<proteinExistence type="predicted"/>
<feature type="signal peptide" evidence="3">
    <location>
        <begin position="1"/>
        <end position="19"/>
    </location>
</feature>
<evidence type="ECO:0000256" key="2">
    <source>
        <dbReference type="SAM" id="Phobius"/>
    </source>
</evidence>
<organism evidence="4">
    <name type="scientific">Chromera velia CCMP2878</name>
    <dbReference type="NCBI Taxonomy" id="1169474"/>
    <lineage>
        <taxon>Eukaryota</taxon>
        <taxon>Sar</taxon>
        <taxon>Alveolata</taxon>
        <taxon>Colpodellida</taxon>
        <taxon>Chromeraceae</taxon>
        <taxon>Chromera</taxon>
    </lineage>
</organism>
<dbReference type="EMBL" id="CDMZ01005827">
    <property type="protein sequence ID" value="CEM54890.1"/>
    <property type="molecule type" value="Genomic_DNA"/>
</dbReference>
<feature type="compositionally biased region" description="Basic and acidic residues" evidence="1">
    <location>
        <begin position="377"/>
        <end position="388"/>
    </location>
</feature>
<evidence type="ECO:0000256" key="3">
    <source>
        <dbReference type="SAM" id="SignalP"/>
    </source>
</evidence>
<feature type="region of interest" description="Disordered" evidence="1">
    <location>
        <begin position="553"/>
        <end position="584"/>
    </location>
</feature>
<feature type="compositionally biased region" description="Basic and acidic residues" evidence="1">
    <location>
        <begin position="1002"/>
        <end position="1015"/>
    </location>
</feature>
<evidence type="ECO:0000313" key="4">
    <source>
        <dbReference type="EMBL" id="CEM54890.1"/>
    </source>
</evidence>
<reference evidence="4" key="1">
    <citation type="submission" date="2014-11" db="EMBL/GenBank/DDBJ databases">
        <authorList>
            <person name="Otto D Thomas"/>
            <person name="Naeem Raeece"/>
        </authorList>
    </citation>
    <scope>NUCLEOTIDE SEQUENCE</scope>
</reference>
<feature type="compositionally biased region" description="Basic and acidic residues" evidence="1">
    <location>
        <begin position="554"/>
        <end position="570"/>
    </location>
</feature>
<feature type="compositionally biased region" description="Low complexity" evidence="1">
    <location>
        <begin position="313"/>
        <end position="326"/>
    </location>
</feature>
<dbReference type="AlphaFoldDB" id="A0A0G4ICI9"/>
<feature type="transmembrane region" description="Helical" evidence="2">
    <location>
        <begin position="783"/>
        <end position="806"/>
    </location>
</feature>
<feature type="compositionally biased region" description="Polar residues" evidence="1">
    <location>
        <begin position="903"/>
        <end position="913"/>
    </location>
</feature>
<feature type="chain" id="PRO_5005192622" evidence="3">
    <location>
        <begin position="20"/>
        <end position="1049"/>
    </location>
</feature>
<feature type="region of interest" description="Disordered" evidence="1">
    <location>
        <begin position="22"/>
        <end position="42"/>
    </location>
</feature>
<feature type="region of interest" description="Disordered" evidence="1">
    <location>
        <begin position="471"/>
        <end position="501"/>
    </location>
</feature>
<feature type="compositionally biased region" description="Acidic residues" evidence="1">
    <location>
        <begin position="30"/>
        <end position="40"/>
    </location>
</feature>